<protein>
    <submittedName>
        <fullName evidence="9">Drug/metabolite transporter (DMT)-like permease</fullName>
    </submittedName>
</protein>
<evidence type="ECO:0000256" key="5">
    <source>
        <dbReference type="ARBA" id="ARBA00023136"/>
    </source>
</evidence>
<dbReference type="PANTHER" id="PTHR32322">
    <property type="entry name" value="INNER MEMBRANE TRANSPORTER"/>
    <property type="match status" value="1"/>
</dbReference>
<feature type="transmembrane region" description="Helical" evidence="7">
    <location>
        <begin position="293"/>
        <end position="310"/>
    </location>
</feature>
<feature type="domain" description="EamA" evidence="8">
    <location>
        <begin position="166"/>
        <end position="308"/>
    </location>
</feature>
<feature type="transmembrane region" description="Helical" evidence="7">
    <location>
        <begin position="21"/>
        <end position="39"/>
    </location>
</feature>
<gene>
    <name evidence="9" type="ORF">BKA03_002391</name>
</gene>
<evidence type="ECO:0000256" key="4">
    <source>
        <dbReference type="ARBA" id="ARBA00022989"/>
    </source>
</evidence>
<evidence type="ECO:0000313" key="9">
    <source>
        <dbReference type="EMBL" id="NYI42272.1"/>
    </source>
</evidence>
<keyword evidence="10" id="KW-1185">Reference proteome</keyword>
<feature type="domain" description="EamA" evidence="8">
    <location>
        <begin position="20"/>
        <end position="155"/>
    </location>
</feature>
<dbReference type="SUPFAM" id="SSF103481">
    <property type="entry name" value="Multidrug resistance efflux transporter EmrE"/>
    <property type="match status" value="2"/>
</dbReference>
<evidence type="ECO:0000256" key="3">
    <source>
        <dbReference type="ARBA" id="ARBA00022692"/>
    </source>
</evidence>
<dbReference type="EMBL" id="JACBZO010000001">
    <property type="protein sequence ID" value="NYI42272.1"/>
    <property type="molecule type" value="Genomic_DNA"/>
</dbReference>
<feature type="transmembrane region" description="Helical" evidence="7">
    <location>
        <begin position="110"/>
        <end position="130"/>
    </location>
</feature>
<keyword evidence="3 7" id="KW-0812">Transmembrane</keyword>
<sequence>MTMLTHDVRGSDVRSTATARGIPLAVISATSFGLSGSLARGLMDIGWTAGAATLMRVAIAALILVVPGVMALDGRWHLLRRALPTVLAYGVFAVAGAQLCYFLAVGYLDVGVALLIEYTAPVAVVMWVWFRQGSKPSRLTISGAALGLAGLVLLLDVLGGGSVSMVGVGWALGAMVGAAVYFVVSADNSNGLPGITLAASGLVVALIVLGGAALAGLLPIAFSTGQVRFTGFSLPWWAVGLALGAITAALAYVTGIAAVRTLGARLASFVALTEVLAAATFAAILLGQTPGPVQLAGAALVLAGVVVVKMGEPAEPAIDVDVVLAVVTTVAAVAAFDSAATLDSAEEADRSHGDAHQNEPEPHRV</sequence>
<feature type="transmembrane region" description="Helical" evidence="7">
    <location>
        <begin position="139"/>
        <end position="159"/>
    </location>
</feature>
<feature type="transmembrane region" description="Helical" evidence="7">
    <location>
        <begin position="234"/>
        <end position="259"/>
    </location>
</feature>
<comment type="similarity">
    <text evidence="2">Belongs to the EamA transporter family.</text>
</comment>
<dbReference type="Proteomes" id="UP000547973">
    <property type="component" value="Unassembled WGS sequence"/>
</dbReference>
<dbReference type="InterPro" id="IPR000620">
    <property type="entry name" value="EamA_dom"/>
</dbReference>
<evidence type="ECO:0000256" key="6">
    <source>
        <dbReference type="SAM" id="MobiDB-lite"/>
    </source>
</evidence>
<comment type="subcellular location">
    <subcellularLocation>
        <location evidence="1">Membrane</location>
        <topology evidence="1">Multi-pass membrane protein</topology>
    </subcellularLocation>
</comment>
<evidence type="ECO:0000256" key="2">
    <source>
        <dbReference type="ARBA" id="ARBA00007362"/>
    </source>
</evidence>
<keyword evidence="5 7" id="KW-0472">Membrane</keyword>
<feature type="compositionally biased region" description="Basic and acidic residues" evidence="6">
    <location>
        <begin position="347"/>
        <end position="365"/>
    </location>
</feature>
<evidence type="ECO:0000256" key="7">
    <source>
        <dbReference type="SAM" id="Phobius"/>
    </source>
</evidence>
<dbReference type="InterPro" id="IPR050638">
    <property type="entry name" value="AA-Vitamin_Transporters"/>
</dbReference>
<feature type="transmembrane region" description="Helical" evidence="7">
    <location>
        <begin position="196"/>
        <end position="222"/>
    </location>
</feature>
<evidence type="ECO:0000259" key="8">
    <source>
        <dbReference type="Pfam" id="PF00892"/>
    </source>
</evidence>
<evidence type="ECO:0000256" key="1">
    <source>
        <dbReference type="ARBA" id="ARBA00004141"/>
    </source>
</evidence>
<name>A0A7Z0CKW8_9MICO</name>
<dbReference type="AlphaFoldDB" id="A0A7Z0CKW8"/>
<dbReference type="InterPro" id="IPR037185">
    <property type="entry name" value="EmrE-like"/>
</dbReference>
<dbReference type="PANTHER" id="PTHR32322:SF2">
    <property type="entry name" value="EAMA DOMAIN-CONTAINING PROTEIN"/>
    <property type="match status" value="1"/>
</dbReference>
<proteinExistence type="inferred from homology"/>
<reference evidence="9 10" key="1">
    <citation type="submission" date="2020-07" db="EMBL/GenBank/DDBJ databases">
        <title>Sequencing the genomes of 1000 actinobacteria strains.</title>
        <authorList>
            <person name="Klenk H.-P."/>
        </authorList>
    </citation>
    <scope>NUCLEOTIDE SEQUENCE [LARGE SCALE GENOMIC DNA]</scope>
    <source>
        <strain evidence="9 10">DSM 19970</strain>
    </source>
</reference>
<feature type="transmembrane region" description="Helical" evidence="7">
    <location>
        <begin position="165"/>
        <end position="184"/>
    </location>
</feature>
<dbReference type="RefSeq" id="WP_083971114.1">
    <property type="nucleotide sequence ID" value="NZ_BBRC01000002.1"/>
</dbReference>
<accession>A0A7Z0CKW8</accession>
<feature type="region of interest" description="Disordered" evidence="6">
    <location>
        <begin position="345"/>
        <end position="365"/>
    </location>
</feature>
<feature type="transmembrane region" description="Helical" evidence="7">
    <location>
        <begin position="266"/>
        <end position="287"/>
    </location>
</feature>
<dbReference type="GO" id="GO:0016020">
    <property type="term" value="C:membrane"/>
    <property type="evidence" value="ECO:0007669"/>
    <property type="project" value="UniProtKB-SubCell"/>
</dbReference>
<organism evidence="9 10">
    <name type="scientific">Demequina lutea</name>
    <dbReference type="NCBI Taxonomy" id="431489"/>
    <lineage>
        <taxon>Bacteria</taxon>
        <taxon>Bacillati</taxon>
        <taxon>Actinomycetota</taxon>
        <taxon>Actinomycetes</taxon>
        <taxon>Micrococcales</taxon>
        <taxon>Demequinaceae</taxon>
        <taxon>Demequina</taxon>
    </lineage>
</organism>
<comment type="caution">
    <text evidence="9">The sequence shown here is derived from an EMBL/GenBank/DDBJ whole genome shotgun (WGS) entry which is preliminary data.</text>
</comment>
<dbReference type="Pfam" id="PF00892">
    <property type="entry name" value="EamA"/>
    <property type="match status" value="2"/>
</dbReference>
<dbReference type="OrthoDB" id="154915at2"/>
<feature type="transmembrane region" description="Helical" evidence="7">
    <location>
        <begin position="45"/>
        <end position="70"/>
    </location>
</feature>
<feature type="transmembrane region" description="Helical" evidence="7">
    <location>
        <begin position="82"/>
        <end position="104"/>
    </location>
</feature>
<evidence type="ECO:0000313" key="10">
    <source>
        <dbReference type="Proteomes" id="UP000547973"/>
    </source>
</evidence>
<keyword evidence="4 7" id="KW-1133">Transmembrane helix</keyword>